<dbReference type="Gene3D" id="3.30.1450.10">
    <property type="match status" value="1"/>
</dbReference>
<evidence type="ECO:0000313" key="6">
    <source>
        <dbReference type="EMBL" id="MCW8107928.1"/>
    </source>
</evidence>
<evidence type="ECO:0000259" key="5">
    <source>
        <dbReference type="Pfam" id="PF04355"/>
    </source>
</evidence>
<evidence type="ECO:0000256" key="1">
    <source>
        <dbReference type="ARBA" id="ARBA00022729"/>
    </source>
</evidence>
<comment type="function">
    <text evidence="4">Part of the outer membrane protein assembly complex, which is involved in assembly and insertion of beta-barrel proteins into the outer membrane.</text>
</comment>
<dbReference type="Proteomes" id="UP001142810">
    <property type="component" value="Unassembled WGS sequence"/>
</dbReference>
<evidence type="ECO:0000256" key="4">
    <source>
        <dbReference type="HAMAP-Rule" id="MF_00925"/>
    </source>
</evidence>
<keyword evidence="7" id="KW-1185">Reference proteome</keyword>
<comment type="similarity">
    <text evidence="4">Belongs to the BamE family.</text>
</comment>
<dbReference type="InterPro" id="IPR007450">
    <property type="entry name" value="BamE_dom"/>
</dbReference>
<dbReference type="InterPro" id="IPR037873">
    <property type="entry name" value="BamE-like"/>
</dbReference>
<dbReference type="HAMAP" id="MF_00925">
    <property type="entry name" value="OM_assembly_BamE"/>
    <property type="match status" value="1"/>
</dbReference>
<dbReference type="RefSeq" id="WP_265616614.1">
    <property type="nucleotide sequence ID" value="NZ_JAPFRD010000005.1"/>
</dbReference>
<proteinExistence type="inferred from homology"/>
<comment type="subunit">
    <text evidence="4">Part of the Bam complex.</text>
</comment>
<keyword evidence="1 4" id="KW-0732">Signal</keyword>
<protein>
    <recommendedName>
        <fullName evidence="4">Outer membrane protein assembly factor BamE</fullName>
    </recommendedName>
</protein>
<sequence length="118" mass="13872">MKLLQSLFIITFICGLAGCTDWIYRIDVPQGNFLEEKDVKKLRVGMSKEQVIYVLGRPVVKDSFNHDTWYYVYDMKRGMSKRGEDFQKRLIINFEEDKVSTVEGDFELSEDFNTPLDE</sequence>
<keyword evidence="3 4" id="KW-0998">Cell outer membrane</keyword>
<organism evidence="6 7">
    <name type="scientific">Alteromonas aquimaris</name>
    <dbReference type="NCBI Taxonomy" id="2998417"/>
    <lineage>
        <taxon>Bacteria</taxon>
        <taxon>Pseudomonadati</taxon>
        <taxon>Pseudomonadota</taxon>
        <taxon>Gammaproteobacteria</taxon>
        <taxon>Alteromonadales</taxon>
        <taxon>Alteromonadaceae</taxon>
        <taxon>Alteromonas/Salinimonas group</taxon>
        <taxon>Alteromonas</taxon>
    </lineage>
</organism>
<keyword evidence="4" id="KW-0449">Lipoprotein</keyword>
<dbReference type="Pfam" id="PF04355">
    <property type="entry name" value="BamE"/>
    <property type="match status" value="1"/>
</dbReference>
<accession>A0ABT3P586</accession>
<feature type="domain" description="Outer membrane protein assembly factor BamE" evidence="5">
    <location>
        <begin position="31"/>
        <end position="103"/>
    </location>
</feature>
<dbReference type="PANTHER" id="PTHR37482">
    <property type="entry name" value="OUTER MEMBRANE PROTEIN ASSEMBLY FACTOR BAME"/>
    <property type="match status" value="1"/>
</dbReference>
<comment type="subcellular location">
    <subcellularLocation>
        <location evidence="4">Cell outer membrane</location>
        <topology evidence="4">Lipid-anchor</topology>
    </subcellularLocation>
</comment>
<dbReference type="PROSITE" id="PS51257">
    <property type="entry name" value="PROKAR_LIPOPROTEIN"/>
    <property type="match status" value="1"/>
</dbReference>
<keyword evidence="2 4" id="KW-0472">Membrane</keyword>
<reference evidence="6" key="1">
    <citation type="submission" date="2022-11" db="EMBL/GenBank/DDBJ databases">
        <title>Alteromonas sp. nov., isolated from sea water of the Qingdao.</title>
        <authorList>
            <person name="Wang Q."/>
        </authorList>
    </citation>
    <scope>NUCLEOTIDE SEQUENCE</scope>
    <source>
        <strain evidence="6">ASW11-7</strain>
    </source>
</reference>
<dbReference type="PANTHER" id="PTHR37482:SF1">
    <property type="entry name" value="OUTER MEMBRANE PROTEIN ASSEMBLY FACTOR BAME"/>
    <property type="match status" value="1"/>
</dbReference>
<dbReference type="InterPro" id="IPR026592">
    <property type="entry name" value="BamE"/>
</dbReference>
<name>A0ABT3P586_9ALTE</name>
<keyword evidence="4" id="KW-0564">Palmitate</keyword>
<evidence type="ECO:0000256" key="3">
    <source>
        <dbReference type="ARBA" id="ARBA00023237"/>
    </source>
</evidence>
<evidence type="ECO:0000256" key="2">
    <source>
        <dbReference type="ARBA" id="ARBA00023136"/>
    </source>
</evidence>
<comment type="caution">
    <text evidence="6">The sequence shown here is derived from an EMBL/GenBank/DDBJ whole genome shotgun (WGS) entry which is preliminary data.</text>
</comment>
<evidence type="ECO:0000313" key="7">
    <source>
        <dbReference type="Proteomes" id="UP001142810"/>
    </source>
</evidence>
<dbReference type="EMBL" id="JAPFRD010000005">
    <property type="protein sequence ID" value="MCW8107928.1"/>
    <property type="molecule type" value="Genomic_DNA"/>
</dbReference>
<gene>
    <name evidence="4" type="primary">bamE</name>
    <name evidence="6" type="ORF">OPS25_05400</name>
</gene>